<dbReference type="GO" id="GO:0008836">
    <property type="term" value="F:diaminopimelate decarboxylase activity"/>
    <property type="evidence" value="ECO:0007669"/>
    <property type="project" value="TreeGrafter"/>
</dbReference>
<comment type="catalytic activity">
    <reaction evidence="9">
        <text>carboxyspermidine + H(+) = spermidine + CO2</text>
        <dbReference type="Rhea" id="RHEA:34095"/>
        <dbReference type="ChEBI" id="CHEBI:15378"/>
        <dbReference type="ChEBI" id="CHEBI:16526"/>
        <dbReference type="ChEBI" id="CHEBI:57834"/>
        <dbReference type="ChEBI" id="CHEBI:65072"/>
        <dbReference type="EC" id="4.1.1.96"/>
    </reaction>
</comment>
<dbReference type="EMBL" id="FWEV01000284">
    <property type="protein sequence ID" value="SLM31778.1"/>
    <property type="molecule type" value="Genomic_DNA"/>
</dbReference>
<evidence type="ECO:0000256" key="2">
    <source>
        <dbReference type="ARBA" id="ARBA00012259"/>
    </source>
</evidence>
<keyword evidence="5" id="KW-0663">Pyridoxal phosphate</keyword>
<dbReference type="CDD" id="cd06829">
    <property type="entry name" value="PLPDE_III_CANSDC"/>
    <property type="match status" value="1"/>
</dbReference>
<evidence type="ECO:0000256" key="11">
    <source>
        <dbReference type="PIRSR" id="PIRSR038941-1"/>
    </source>
</evidence>
<proteinExistence type="inferred from homology"/>
<dbReference type="STRING" id="1246637.MTBBW1_420043"/>
<evidence type="ECO:0000256" key="3">
    <source>
        <dbReference type="ARBA" id="ARBA00013633"/>
    </source>
</evidence>
<feature type="binding site" evidence="11">
    <location>
        <position position="303"/>
    </location>
    <ligand>
        <name>substrate</name>
    </ligand>
</feature>
<evidence type="ECO:0000256" key="8">
    <source>
        <dbReference type="ARBA" id="ARBA00025802"/>
    </source>
</evidence>
<dbReference type="PANTHER" id="PTHR43727:SF1">
    <property type="entry name" value="CARBOXYNORSPERMIDINE_CARBOXYSPERMIDINE DECARBOXYLASE"/>
    <property type="match status" value="1"/>
</dbReference>
<dbReference type="PIRSF" id="PIRSF038941">
    <property type="entry name" value="NspC"/>
    <property type="match status" value="1"/>
</dbReference>
<dbReference type="InterPro" id="IPR029066">
    <property type="entry name" value="PLP-binding_barrel"/>
</dbReference>
<evidence type="ECO:0000256" key="6">
    <source>
        <dbReference type="ARBA" id="ARBA00023066"/>
    </source>
</evidence>
<evidence type="ECO:0000256" key="9">
    <source>
        <dbReference type="ARBA" id="ARBA00047351"/>
    </source>
</evidence>
<dbReference type="SUPFAM" id="SSF50621">
    <property type="entry name" value="Alanine racemase C-terminal domain-like"/>
    <property type="match status" value="1"/>
</dbReference>
<sequence>MTQSVNHEAIDSPYEKIIEMLNFNPEKVVSPCFVVDENLLAQNLETLSHVRSQTNCKILLALKCFAMFRVFPLVRSYLDGICASSPHEARLGRENFNKEVHTFAAAYSESDIVDLCNTSDHLIFNSFDQMERFKPIIDKSNSASGRMIEIGIRINPEHSEGALPIYDPCAPGSRLGVRRINFREDLVHDISGLHWHNLCEQDADCLERTIKAVEKGFGDLIGKMKYVNFGGGHHITRPGYNMKLLITTIQKFRQKWGVEVYLEPGEAVALNAGFLVVTILDIIKGSDMDIAIMDACVPAHMPDVMEAPYRPYIMGSGKQGEKRYTCRIGGLSCLAGDIAGVYSFDEPLKVGDRLVFTDMAIYSMVKTNTFNGVKLPDIALVPHGKKCVEMVRQFSYDDFKSRLS</sequence>
<dbReference type="EC" id="4.1.1.96" evidence="2"/>
<feature type="binding site" evidence="11">
    <location>
        <position position="266"/>
    </location>
    <ligand>
        <name>substrate</name>
    </ligand>
</feature>
<comment type="catalytic activity">
    <reaction evidence="10">
        <text>carboxynorspermidine + H(+) = norspermidine + CO2</text>
        <dbReference type="Rhea" id="RHEA:34099"/>
        <dbReference type="ChEBI" id="CHEBI:15378"/>
        <dbReference type="ChEBI" id="CHEBI:16526"/>
        <dbReference type="ChEBI" id="CHEBI:57920"/>
        <dbReference type="ChEBI" id="CHEBI:65070"/>
        <dbReference type="EC" id="4.1.1.96"/>
    </reaction>
</comment>
<dbReference type="PANTHER" id="PTHR43727">
    <property type="entry name" value="DIAMINOPIMELATE DECARBOXYLASE"/>
    <property type="match status" value="1"/>
</dbReference>
<dbReference type="InterPro" id="IPR022643">
    <property type="entry name" value="De-COase2_C"/>
</dbReference>
<comment type="cofactor">
    <cofactor evidence="1">
        <name>pyridoxal 5'-phosphate</name>
        <dbReference type="ChEBI" id="CHEBI:597326"/>
    </cofactor>
</comment>
<evidence type="ECO:0000256" key="4">
    <source>
        <dbReference type="ARBA" id="ARBA00022793"/>
    </source>
</evidence>
<evidence type="ECO:0000256" key="7">
    <source>
        <dbReference type="ARBA" id="ARBA00023239"/>
    </source>
</evidence>
<dbReference type="GO" id="GO:0045312">
    <property type="term" value="P:nor-spermidine biosynthetic process"/>
    <property type="evidence" value="ECO:0007669"/>
    <property type="project" value="InterPro"/>
</dbReference>
<dbReference type="InterPro" id="IPR009006">
    <property type="entry name" value="Ala_racemase/Decarboxylase_C"/>
</dbReference>
<dbReference type="SUPFAM" id="SSF51419">
    <property type="entry name" value="PLP-binding barrel"/>
    <property type="match status" value="1"/>
</dbReference>
<keyword evidence="7 13" id="KW-0456">Lyase</keyword>
<gene>
    <name evidence="13" type="ORF">MTBBW1_420043</name>
</gene>
<dbReference type="GO" id="GO:0009089">
    <property type="term" value="P:lysine biosynthetic process via diaminopimelate"/>
    <property type="evidence" value="ECO:0007669"/>
    <property type="project" value="TreeGrafter"/>
</dbReference>
<evidence type="ECO:0000313" key="14">
    <source>
        <dbReference type="Proteomes" id="UP000191931"/>
    </source>
</evidence>
<dbReference type="Pfam" id="PF00278">
    <property type="entry name" value="Orn_DAP_Arg_deC"/>
    <property type="match status" value="1"/>
</dbReference>
<dbReference type="NCBIfam" id="TIGR01047">
    <property type="entry name" value="nspC"/>
    <property type="match status" value="1"/>
</dbReference>
<comment type="similarity">
    <text evidence="8">Belongs to the Orn/Lys/Arg decarboxylase class-II family. NspC subfamily.</text>
</comment>
<evidence type="ECO:0000259" key="12">
    <source>
        <dbReference type="Pfam" id="PF00278"/>
    </source>
</evidence>
<dbReference type="AlphaFoldDB" id="A0A1W1HHC5"/>
<dbReference type="InterPro" id="IPR005730">
    <property type="entry name" value="Nsp_de-COase"/>
</dbReference>
<dbReference type="GO" id="GO:0008295">
    <property type="term" value="P:spermidine biosynthetic process"/>
    <property type="evidence" value="ECO:0007669"/>
    <property type="project" value="UniProtKB-KW"/>
</dbReference>
<keyword evidence="14" id="KW-1185">Reference proteome</keyword>
<dbReference type="RefSeq" id="WP_245809283.1">
    <property type="nucleotide sequence ID" value="NZ_LT828541.1"/>
</dbReference>
<reference evidence="13 14" key="1">
    <citation type="submission" date="2017-03" db="EMBL/GenBank/DDBJ databases">
        <authorList>
            <person name="Afonso C.L."/>
            <person name="Miller P.J."/>
            <person name="Scott M.A."/>
            <person name="Spackman E."/>
            <person name="Goraichik I."/>
            <person name="Dimitrov K.M."/>
            <person name="Suarez D.L."/>
            <person name="Swayne D.E."/>
        </authorList>
    </citation>
    <scope>NUCLEOTIDE SEQUENCE [LARGE SCALE GENOMIC DNA]</scope>
    <source>
        <strain evidence="13">PRJEB14757</strain>
    </source>
</reference>
<evidence type="ECO:0000313" key="13">
    <source>
        <dbReference type="EMBL" id="SLM31778.1"/>
    </source>
</evidence>
<evidence type="ECO:0000256" key="5">
    <source>
        <dbReference type="ARBA" id="ARBA00022898"/>
    </source>
</evidence>
<evidence type="ECO:0000256" key="10">
    <source>
        <dbReference type="ARBA" id="ARBA00047389"/>
    </source>
</evidence>
<dbReference type="Proteomes" id="UP000191931">
    <property type="component" value="Unassembled WGS sequence"/>
</dbReference>
<protein>
    <recommendedName>
        <fullName evidence="3">Carboxynorspermidine/carboxyspermidine decarboxylase</fullName>
        <ecNumber evidence="2">4.1.1.96</ecNumber>
    </recommendedName>
</protein>
<keyword evidence="4" id="KW-0210">Decarboxylase</keyword>
<accession>A0A1W1HHC5</accession>
<feature type="domain" description="Orn/DAP/Arg decarboxylase 2 C-terminal" evidence="12">
    <location>
        <begin position="106"/>
        <end position="359"/>
    </location>
</feature>
<dbReference type="Gene3D" id="2.40.37.10">
    <property type="entry name" value="Lyase, Ornithine Decarboxylase, Chain A, domain 1"/>
    <property type="match status" value="1"/>
</dbReference>
<organism evidence="13 14">
    <name type="scientific">Desulfamplus magnetovallimortis</name>
    <dbReference type="NCBI Taxonomy" id="1246637"/>
    <lineage>
        <taxon>Bacteria</taxon>
        <taxon>Pseudomonadati</taxon>
        <taxon>Thermodesulfobacteriota</taxon>
        <taxon>Desulfobacteria</taxon>
        <taxon>Desulfobacterales</taxon>
        <taxon>Desulfobacteraceae</taxon>
        <taxon>Desulfamplus</taxon>
    </lineage>
</organism>
<name>A0A1W1HHC5_9BACT</name>
<dbReference type="Gene3D" id="3.20.20.10">
    <property type="entry name" value="Alanine racemase"/>
    <property type="match status" value="1"/>
</dbReference>
<evidence type="ECO:0000256" key="1">
    <source>
        <dbReference type="ARBA" id="ARBA00001933"/>
    </source>
</evidence>
<keyword evidence="6" id="KW-0745">Spermidine biosynthesis</keyword>